<evidence type="ECO:0000256" key="12">
    <source>
        <dbReference type="ARBA" id="ARBA00023268"/>
    </source>
</evidence>
<evidence type="ECO:0000259" key="17">
    <source>
        <dbReference type="PROSITE" id="PS51068"/>
    </source>
</evidence>
<keyword evidence="13 15" id="KW-0326">Glycosidase</keyword>
<dbReference type="EC" id="3.2.2.23" evidence="15"/>
<dbReference type="GO" id="GO:0003690">
    <property type="term" value="F:double-stranded DNA binding"/>
    <property type="evidence" value="ECO:0007669"/>
    <property type="project" value="UniProtKB-ARBA"/>
</dbReference>
<keyword evidence="6 15" id="KW-0863">Zinc-finger</keyword>
<comment type="subunit">
    <text evidence="3 15">Monomer.</text>
</comment>
<accession>A0A9J6RG83</accession>
<dbReference type="PROSITE" id="PS51068">
    <property type="entry name" value="FPG_CAT"/>
    <property type="match status" value="1"/>
</dbReference>
<dbReference type="CDD" id="cd08966">
    <property type="entry name" value="EcFpg-like_N"/>
    <property type="match status" value="1"/>
</dbReference>
<feature type="active site" description="Schiff-base intermediate with DNA" evidence="15">
    <location>
        <position position="2"/>
    </location>
</feature>
<evidence type="ECO:0000256" key="8">
    <source>
        <dbReference type="ARBA" id="ARBA00022833"/>
    </source>
</evidence>
<sequence>MPELPEVETVRKTLQALVTNEQITDVTIHWTKIIKEPLEPEIFKRQLKDQTIIDIHRKGKFLMFELTDYTLVSHLRMEGKYGVFPESDPVDKHTHVIFHLKSGKTLRYHDVRKFGTMHLYPKGKELTVNPLKKVGPDPFELEYKLELLYPRVSNSKRAIKNILLDQEVIAGLGNIYVDETLYRAAIHPLRTGDTITEVEFQKIMNEAKETLAEAVEQGGTTIRSYVNSQGQIGLFQQQLYAYGQEDKPCKRCGEPIMKIKVSNRGTHYCKKCQPIE</sequence>
<dbReference type="SMART" id="SM00898">
    <property type="entry name" value="Fapy_DNA_glyco"/>
    <property type="match status" value="1"/>
</dbReference>
<comment type="function">
    <text evidence="15">Involved in base excision repair of DNA damaged by oxidation or by mutagenic agents. Acts as DNA glycosylase that recognizes and removes damaged bases. Has a preference for oxidized purines, such as 7,8-dihydro-8-oxoguanine (8-oxoG). Has AP (apurinic/apyrimidinic) lyase activity and introduces nicks in the DNA strand. Cleaves the DNA backbone by beta-delta elimination to generate a single-strand break at the site of the removed base with both 3'- and 5'-phosphates.</text>
</comment>
<proteinExistence type="inferred from homology"/>
<dbReference type="Proteomes" id="UP001084197">
    <property type="component" value="Unassembled WGS sequence"/>
</dbReference>
<comment type="similarity">
    <text evidence="2 15">Belongs to the FPG family.</text>
</comment>
<evidence type="ECO:0000256" key="15">
    <source>
        <dbReference type="HAMAP-Rule" id="MF_00103"/>
    </source>
</evidence>
<keyword evidence="8 15" id="KW-0862">Zinc</keyword>
<dbReference type="GO" id="GO:0008270">
    <property type="term" value="F:zinc ion binding"/>
    <property type="evidence" value="ECO:0007669"/>
    <property type="project" value="UniProtKB-UniRule"/>
</dbReference>
<evidence type="ECO:0000256" key="3">
    <source>
        <dbReference type="ARBA" id="ARBA00011245"/>
    </source>
</evidence>
<dbReference type="InterPro" id="IPR020629">
    <property type="entry name" value="FPG_Glyclase"/>
</dbReference>
<feature type="active site" description="Proton donor" evidence="15">
    <location>
        <position position="3"/>
    </location>
</feature>
<evidence type="ECO:0000256" key="1">
    <source>
        <dbReference type="ARBA" id="ARBA00001668"/>
    </source>
</evidence>
<evidence type="ECO:0000259" key="16">
    <source>
        <dbReference type="PROSITE" id="PS51066"/>
    </source>
</evidence>
<dbReference type="PROSITE" id="PS51066">
    <property type="entry name" value="ZF_FPG_2"/>
    <property type="match status" value="1"/>
</dbReference>
<dbReference type="PROSITE" id="PS01242">
    <property type="entry name" value="ZF_FPG_1"/>
    <property type="match status" value="1"/>
</dbReference>
<reference evidence="18" key="1">
    <citation type="submission" date="2022-11" db="EMBL/GenBank/DDBJ databases">
        <title>WGS of Natronobacillus azotifigens 24KS-1, an anaerobic diazotrophic haloalkaliphile from soda-rich habitats.</title>
        <authorList>
            <person name="Sorokin D.Y."/>
            <person name="Merkel A.Y."/>
        </authorList>
    </citation>
    <scope>NUCLEOTIDE SEQUENCE</scope>
    <source>
        <strain evidence="18">24KS-1</strain>
    </source>
</reference>
<comment type="catalytic activity">
    <reaction evidence="1 15">
        <text>Hydrolysis of DNA containing ring-opened 7-methylguanine residues, releasing 2,6-diamino-4-hydroxy-5-(N-methyl)formamidopyrimidine.</text>
        <dbReference type="EC" id="3.2.2.23"/>
    </reaction>
</comment>
<comment type="catalytic activity">
    <reaction evidence="14 15">
        <text>2'-deoxyribonucleotide-(2'-deoxyribose 5'-phosphate)-2'-deoxyribonucleotide-DNA = a 3'-end 2'-deoxyribonucleotide-(2,3-dehydro-2,3-deoxyribose 5'-phosphate)-DNA + a 5'-end 5'-phospho-2'-deoxyribonucleoside-DNA + H(+)</text>
        <dbReference type="Rhea" id="RHEA:66592"/>
        <dbReference type="Rhea" id="RHEA-COMP:13180"/>
        <dbReference type="Rhea" id="RHEA-COMP:16897"/>
        <dbReference type="Rhea" id="RHEA-COMP:17067"/>
        <dbReference type="ChEBI" id="CHEBI:15378"/>
        <dbReference type="ChEBI" id="CHEBI:136412"/>
        <dbReference type="ChEBI" id="CHEBI:157695"/>
        <dbReference type="ChEBI" id="CHEBI:167181"/>
        <dbReference type="EC" id="4.2.99.18"/>
    </reaction>
</comment>
<evidence type="ECO:0000256" key="4">
    <source>
        <dbReference type="ARBA" id="ARBA00022723"/>
    </source>
</evidence>
<name>A0A9J6RG83_9BACI</name>
<keyword evidence="4 15" id="KW-0479">Metal-binding</keyword>
<dbReference type="GO" id="GO:0006284">
    <property type="term" value="P:base-excision repair"/>
    <property type="evidence" value="ECO:0007669"/>
    <property type="project" value="InterPro"/>
</dbReference>
<dbReference type="Pfam" id="PF06827">
    <property type="entry name" value="zf-FPG_IleRS"/>
    <property type="match status" value="1"/>
</dbReference>
<organism evidence="18 19">
    <name type="scientific">Natronobacillus azotifigens</name>
    <dbReference type="NCBI Taxonomy" id="472978"/>
    <lineage>
        <taxon>Bacteria</taxon>
        <taxon>Bacillati</taxon>
        <taxon>Bacillota</taxon>
        <taxon>Bacilli</taxon>
        <taxon>Bacillales</taxon>
        <taxon>Bacillaceae</taxon>
        <taxon>Natronobacillus</taxon>
    </lineage>
</organism>
<dbReference type="InterPro" id="IPR000214">
    <property type="entry name" value="Znf_DNA_glyclase/AP_lyase"/>
</dbReference>
<feature type="binding site" evidence="15">
    <location>
        <position position="93"/>
    </location>
    <ligand>
        <name>DNA</name>
        <dbReference type="ChEBI" id="CHEBI:16991"/>
    </ligand>
</feature>
<dbReference type="Pfam" id="PF01149">
    <property type="entry name" value="Fapy_DNA_glyco"/>
    <property type="match status" value="1"/>
</dbReference>
<dbReference type="SMART" id="SM01232">
    <property type="entry name" value="H2TH"/>
    <property type="match status" value="1"/>
</dbReference>
<keyword evidence="11 15" id="KW-0456">Lyase</keyword>
<dbReference type="NCBIfam" id="TIGR00577">
    <property type="entry name" value="fpg"/>
    <property type="match status" value="1"/>
</dbReference>
<keyword evidence="19" id="KW-1185">Reference proteome</keyword>
<dbReference type="SUPFAM" id="SSF57716">
    <property type="entry name" value="Glucocorticoid receptor-like (DNA-binding domain)"/>
    <property type="match status" value="1"/>
</dbReference>
<dbReference type="GO" id="GO:0003684">
    <property type="term" value="F:damaged DNA binding"/>
    <property type="evidence" value="ECO:0007669"/>
    <property type="project" value="InterPro"/>
</dbReference>
<dbReference type="FunFam" id="1.10.8.50:FF:000003">
    <property type="entry name" value="Formamidopyrimidine-DNA glycosylase"/>
    <property type="match status" value="1"/>
</dbReference>
<dbReference type="AlphaFoldDB" id="A0A9J6RG83"/>
<dbReference type="EC" id="4.2.99.18" evidence="15"/>
<comment type="caution">
    <text evidence="15">Lacks conserved residue(s) required for the propagation of feature annotation.</text>
</comment>
<dbReference type="Gene3D" id="1.10.8.50">
    <property type="match status" value="1"/>
</dbReference>
<dbReference type="GO" id="GO:0140078">
    <property type="term" value="F:class I DNA-(apurinic or apyrimidinic site) endonuclease activity"/>
    <property type="evidence" value="ECO:0007669"/>
    <property type="project" value="UniProtKB-EC"/>
</dbReference>
<dbReference type="RefSeq" id="WP_268781219.1">
    <property type="nucleotide sequence ID" value="NZ_JAPRAT010000037.1"/>
</dbReference>
<dbReference type="EMBL" id="JAPRAT010000037">
    <property type="protein sequence ID" value="MCZ0704446.1"/>
    <property type="molecule type" value="Genomic_DNA"/>
</dbReference>
<comment type="caution">
    <text evidence="18">The sequence shown here is derived from an EMBL/GenBank/DDBJ whole genome shotgun (WGS) entry which is preliminary data.</text>
</comment>
<dbReference type="InterPro" id="IPR015887">
    <property type="entry name" value="DNA_glyclase_Znf_dom_DNA_BS"/>
</dbReference>
<dbReference type="InterPro" id="IPR012319">
    <property type="entry name" value="FPG_cat"/>
</dbReference>
<dbReference type="GO" id="GO:0034039">
    <property type="term" value="F:8-oxo-7,8-dihydroguanine DNA N-glycosylase activity"/>
    <property type="evidence" value="ECO:0007669"/>
    <property type="project" value="TreeGrafter"/>
</dbReference>
<dbReference type="InterPro" id="IPR010979">
    <property type="entry name" value="Ribosomal_uS13-like_H2TH"/>
</dbReference>
<evidence type="ECO:0000256" key="14">
    <source>
        <dbReference type="ARBA" id="ARBA00044632"/>
    </source>
</evidence>
<keyword evidence="7 15" id="KW-0378">Hydrolase</keyword>
<dbReference type="Gene3D" id="3.20.190.10">
    <property type="entry name" value="MutM-like, N-terminal"/>
    <property type="match status" value="1"/>
</dbReference>
<evidence type="ECO:0000256" key="5">
    <source>
        <dbReference type="ARBA" id="ARBA00022763"/>
    </source>
</evidence>
<evidence type="ECO:0000256" key="2">
    <source>
        <dbReference type="ARBA" id="ARBA00009409"/>
    </source>
</evidence>
<dbReference type="SUPFAM" id="SSF46946">
    <property type="entry name" value="S13-like H2TH domain"/>
    <property type="match status" value="1"/>
</dbReference>
<dbReference type="FunFam" id="3.20.190.10:FF:000001">
    <property type="entry name" value="Formamidopyrimidine-DNA glycosylase"/>
    <property type="match status" value="1"/>
</dbReference>
<dbReference type="Pfam" id="PF06831">
    <property type="entry name" value="H2TH"/>
    <property type="match status" value="1"/>
</dbReference>
<evidence type="ECO:0000313" key="19">
    <source>
        <dbReference type="Proteomes" id="UP001084197"/>
    </source>
</evidence>
<evidence type="ECO:0000256" key="10">
    <source>
        <dbReference type="ARBA" id="ARBA00023204"/>
    </source>
</evidence>
<dbReference type="HAMAP" id="MF_00103">
    <property type="entry name" value="Fapy_DNA_glycosyl"/>
    <property type="match status" value="1"/>
</dbReference>
<evidence type="ECO:0000256" key="11">
    <source>
        <dbReference type="ARBA" id="ARBA00023239"/>
    </source>
</evidence>
<feature type="domain" description="FPG-type" evidence="16">
    <location>
        <begin position="240"/>
        <end position="274"/>
    </location>
</feature>
<feature type="active site" description="Proton donor; for beta-elimination activity" evidence="15">
    <location>
        <position position="60"/>
    </location>
</feature>
<evidence type="ECO:0000256" key="6">
    <source>
        <dbReference type="ARBA" id="ARBA00022771"/>
    </source>
</evidence>
<evidence type="ECO:0000256" key="13">
    <source>
        <dbReference type="ARBA" id="ARBA00023295"/>
    </source>
</evidence>
<gene>
    <name evidence="15 18" type="primary">mutM</name>
    <name evidence="15" type="synonym">fpg</name>
    <name evidence="18" type="ORF">OWO01_14645</name>
</gene>
<dbReference type="InterPro" id="IPR010663">
    <property type="entry name" value="Znf_FPG/IleRS"/>
</dbReference>
<evidence type="ECO:0000256" key="9">
    <source>
        <dbReference type="ARBA" id="ARBA00023125"/>
    </source>
</evidence>
<keyword evidence="5 15" id="KW-0227">DNA damage</keyword>
<dbReference type="NCBIfam" id="NF002211">
    <property type="entry name" value="PRK01103.1"/>
    <property type="match status" value="1"/>
</dbReference>
<feature type="binding site" evidence="15">
    <location>
        <position position="112"/>
    </location>
    <ligand>
        <name>DNA</name>
        <dbReference type="ChEBI" id="CHEBI:16991"/>
    </ligand>
</feature>
<feature type="active site" description="Proton donor; for delta-elimination activity" evidence="15">
    <location>
        <position position="264"/>
    </location>
</feature>
<feature type="domain" description="Formamidopyrimidine-DNA glycosylase catalytic" evidence="17">
    <location>
        <begin position="2"/>
        <end position="115"/>
    </location>
</feature>
<dbReference type="InterPro" id="IPR035937">
    <property type="entry name" value="FPG_N"/>
</dbReference>
<keyword evidence="9 15" id="KW-0238">DNA-binding</keyword>
<comment type="cofactor">
    <cofactor evidence="15">
        <name>Zn(2+)</name>
        <dbReference type="ChEBI" id="CHEBI:29105"/>
    </cofactor>
    <text evidence="15">Binds 1 zinc ion per subunit.</text>
</comment>
<evidence type="ECO:0000256" key="7">
    <source>
        <dbReference type="ARBA" id="ARBA00022801"/>
    </source>
</evidence>
<evidence type="ECO:0000313" key="18">
    <source>
        <dbReference type="EMBL" id="MCZ0704446.1"/>
    </source>
</evidence>
<keyword evidence="10 15" id="KW-0234">DNA repair</keyword>
<dbReference type="PANTHER" id="PTHR22993:SF9">
    <property type="entry name" value="FORMAMIDOPYRIMIDINE-DNA GLYCOSYLASE"/>
    <property type="match status" value="1"/>
</dbReference>
<protein>
    <recommendedName>
        <fullName evidence="15">Formamidopyrimidine-DNA glycosylase</fullName>
        <shortName evidence="15">Fapy-DNA glycosylase</shortName>
        <ecNumber evidence="15">3.2.2.23</ecNumber>
    </recommendedName>
    <alternativeName>
        <fullName evidence="15">DNA-(apurinic or apyrimidinic site) lyase MutM</fullName>
        <shortName evidence="15">AP lyase MutM</shortName>
        <ecNumber evidence="15">4.2.99.18</ecNumber>
    </alternativeName>
</protein>
<dbReference type="PANTHER" id="PTHR22993">
    <property type="entry name" value="FORMAMIDOPYRIMIDINE-DNA GLYCOSYLASE"/>
    <property type="match status" value="1"/>
</dbReference>
<keyword evidence="12 15" id="KW-0511">Multifunctional enzyme</keyword>
<dbReference type="SUPFAM" id="SSF81624">
    <property type="entry name" value="N-terminal domain of MutM-like DNA repair proteins"/>
    <property type="match status" value="1"/>
</dbReference>
<dbReference type="InterPro" id="IPR015886">
    <property type="entry name" value="H2TH_FPG"/>
</dbReference>